<accession>A0ACC1KYY4</accession>
<proteinExistence type="predicted"/>
<reference evidence="1" key="1">
    <citation type="submission" date="2022-07" db="EMBL/GenBank/DDBJ databases">
        <title>Phylogenomic reconstructions and comparative analyses of Kickxellomycotina fungi.</title>
        <authorList>
            <person name="Reynolds N.K."/>
            <person name="Stajich J.E."/>
            <person name="Barry K."/>
            <person name="Grigoriev I.V."/>
            <person name="Crous P."/>
            <person name="Smith M.E."/>
        </authorList>
    </citation>
    <scope>NUCLEOTIDE SEQUENCE</scope>
    <source>
        <strain evidence="1">BCRC 34780</strain>
    </source>
</reference>
<protein>
    <submittedName>
        <fullName evidence="1">Uncharacterized protein</fullName>
    </submittedName>
</protein>
<dbReference type="Proteomes" id="UP001140087">
    <property type="component" value="Unassembled WGS sequence"/>
</dbReference>
<feature type="non-terminal residue" evidence="1">
    <location>
        <position position="1"/>
    </location>
</feature>
<keyword evidence="2" id="KW-1185">Reference proteome</keyword>
<evidence type="ECO:0000313" key="1">
    <source>
        <dbReference type="EMBL" id="KAJ2797612.1"/>
    </source>
</evidence>
<comment type="caution">
    <text evidence="1">The sequence shown here is derived from an EMBL/GenBank/DDBJ whole genome shotgun (WGS) entry which is preliminary data.</text>
</comment>
<organism evidence="1 2">
    <name type="scientific">Coemansia helicoidea</name>
    <dbReference type="NCBI Taxonomy" id="1286919"/>
    <lineage>
        <taxon>Eukaryota</taxon>
        <taxon>Fungi</taxon>
        <taxon>Fungi incertae sedis</taxon>
        <taxon>Zoopagomycota</taxon>
        <taxon>Kickxellomycotina</taxon>
        <taxon>Kickxellomycetes</taxon>
        <taxon>Kickxellales</taxon>
        <taxon>Kickxellaceae</taxon>
        <taxon>Coemansia</taxon>
    </lineage>
</organism>
<feature type="non-terminal residue" evidence="1">
    <location>
        <position position="104"/>
    </location>
</feature>
<evidence type="ECO:0000313" key="2">
    <source>
        <dbReference type="Proteomes" id="UP001140087"/>
    </source>
</evidence>
<dbReference type="EMBL" id="JANBUN010001558">
    <property type="protein sequence ID" value="KAJ2797612.1"/>
    <property type="molecule type" value="Genomic_DNA"/>
</dbReference>
<sequence>RTHKDAQDHRRGAGTGWRHHHRNRAVCAVPDLGGEAAGPRVGPAQQHGPAAGRRQRDRAAPGPPVDDPARLRGHGVHAPAVLHAVHPAARRPACGEAPGRAQEL</sequence>
<name>A0ACC1KYY4_9FUNG</name>
<gene>
    <name evidence="1" type="ORF">H4R21_004250</name>
</gene>